<evidence type="ECO:0000256" key="1">
    <source>
        <dbReference type="SAM" id="SignalP"/>
    </source>
</evidence>
<proteinExistence type="predicted"/>
<dbReference type="PROSITE" id="PS51257">
    <property type="entry name" value="PROKAR_LIPOPROTEIN"/>
    <property type="match status" value="1"/>
</dbReference>
<evidence type="ECO:0000313" key="3">
    <source>
        <dbReference type="Proteomes" id="UP000094056"/>
    </source>
</evidence>
<feature type="chain" id="PRO_5009140028" description="Lipoprotein" evidence="1">
    <location>
        <begin position="23"/>
        <end position="154"/>
    </location>
</feature>
<evidence type="ECO:0008006" key="4">
    <source>
        <dbReference type="Google" id="ProtNLM"/>
    </source>
</evidence>
<organism evidence="2 3">
    <name type="scientific">Candidatus Scalindua rubra</name>
    <dbReference type="NCBI Taxonomy" id="1872076"/>
    <lineage>
        <taxon>Bacteria</taxon>
        <taxon>Pseudomonadati</taxon>
        <taxon>Planctomycetota</taxon>
        <taxon>Candidatus Brocadiia</taxon>
        <taxon>Candidatus Brocadiales</taxon>
        <taxon>Candidatus Scalinduaceae</taxon>
        <taxon>Candidatus Scalindua</taxon>
    </lineage>
</organism>
<dbReference type="AlphaFoldDB" id="A0A1E3X3A5"/>
<dbReference type="Proteomes" id="UP000094056">
    <property type="component" value="Unassembled WGS sequence"/>
</dbReference>
<keyword evidence="1" id="KW-0732">Signal</keyword>
<dbReference type="EMBL" id="MAYW01000278">
    <property type="protein sequence ID" value="ODS30126.1"/>
    <property type="molecule type" value="Genomic_DNA"/>
</dbReference>
<name>A0A1E3X3A5_9BACT</name>
<evidence type="ECO:0000313" key="2">
    <source>
        <dbReference type="EMBL" id="ODS30126.1"/>
    </source>
</evidence>
<feature type="signal peptide" evidence="1">
    <location>
        <begin position="1"/>
        <end position="22"/>
    </location>
</feature>
<sequence length="154" mass="16770">MAKKLYIALFLLSFAGCSIAFAKEPLPLEKIAIEDEEVARKAAREAEAKILNVITLVGNVKCGETGIICSSTKGETKFTATVYDNCKGGATSTIDVRRSDGTIRVTEPIIDCGSGRLMDELREGERLEINCKGEGVCQSEGPNNCQYNVELYWP</sequence>
<reference evidence="2 3" key="1">
    <citation type="submission" date="2016-07" db="EMBL/GenBank/DDBJ databases">
        <title>Draft genome of Scalindua rubra, obtained from a brine-seawater interface in the Red Sea, sheds light on salt adaptation in anammox bacteria.</title>
        <authorList>
            <person name="Speth D.R."/>
            <person name="Lagkouvardos I."/>
            <person name="Wang Y."/>
            <person name="Qian P.-Y."/>
            <person name="Dutilh B.E."/>
            <person name="Jetten M.S."/>
        </authorList>
    </citation>
    <scope>NUCLEOTIDE SEQUENCE [LARGE SCALE GENOMIC DNA]</scope>
    <source>
        <strain evidence="2">BSI-1</strain>
    </source>
</reference>
<gene>
    <name evidence="2" type="ORF">SCARUB_04763</name>
</gene>
<protein>
    <recommendedName>
        <fullName evidence="4">Lipoprotein</fullName>
    </recommendedName>
</protein>
<accession>A0A1E3X3A5</accession>
<comment type="caution">
    <text evidence="2">The sequence shown here is derived from an EMBL/GenBank/DDBJ whole genome shotgun (WGS) entry which is preliminary data.</text>
</comment>